<evidence type="ECO:0000313" key="3">
    <source>
        <dbReference type="Proteomes" id="UP000256884"/>
    </source>
</evidence>
<proteinExistence type="predicted"/>
<keyword evidence="1" id="KW-0472">Membrane</keyword>
<dbReference type="OrthoDB" id="839906at2"/>
<keyword evidence="1" id="KW-1133">Transmembrane helix</keyword>
<dbReference type="AlphaFoldDB" id="A0A3E0HHD2"/>
<evidence type="ECO:0000313" key="2">
    <source>
        <dbReference type="EMBL" id="REH45833.1"/>
    </source>
</evidence>
<name>A0A3E0HHD2_9FLAO</name>
<dbReference type="RefSeq" id="WP_115902020.1">
    <property type="nucleotide sequence ID" value="NZ_QUNS01000009.1"/>
</dbReference>
<protein>
    <submittedName>
        <fullName evidence="2">Uncharacterized protein</fullName>
    </submittedName>
</protein>
<feature type="transmembrane region" description="Helical" evidence="1">
    <location>
        <begin position="44"/>
        <end position="62"/>
    </location>
</feature>
<organism evidence="2 3">
    <name type="scientific">Tenacibaculum gallaicum</name>
    <dbReference type="NCBI Taxonomy" id="561505"/>
    <lineage>
        <taxon>Bacteria</taxon>
        <taxon>Pseudomonadati</taxon>
        <taxon>Bacteroidota</taxon>
        <taxon>Flavobacteriia</taxon>
        <taxon>Flavobacteriales</taxon>
        <taxon>Flavobacteriaceae</taxon>
        <taxon>Tenacibaculum</taxon>
    </lineage>
</organism>
<feature type="transmembrane region" description="Helical" evidence="1">
    <location>
        <begin position="90"/>
        <end position="109"/>
    </location>
</feature>
<keyword evidence="1" id="KW-0812">Transmembrane</keyword>
<reference evidence="2 3" key="1">
    <citation type="submission" date="2018-08" db="EMBL/GenBank/DDBJ databases">
        <title>Genomic Encyclopedia of Type Strains, Phase IV (KMG-IV): sequencing the most valuable type-strain genomes for metagenomic binning, comparative biology and taxonomic classification.</title>
        <authorList>
            <person name="Goeker M."/>
        </authorList>
    </citation>
    <scope>NUCLEOTIDE SEQUENCE [LARGE SCALE GENOMIC DNA]</scope>
    <source>
        <strain evidence="2 3">DSM 18841</strain>
    </source>
</reference>
<accession>A0A3E0HHD2</accession>
<sequence length="110" mass="12325">MLTIIGCLTLIGFYFLYSTSSRAGLTFYLPLQKWINENKIKGKYIGLVLLIIGLASAVLYLGFGAGIFSYLTLLMLVASLVVLIEPLRFLKFPILVIMMILSLLLEVYLK</sequence>
<evidence type="ECO:0000256" key="1">
    <source>
        <dbReference type="SAM" id="Phobius"/>
    </source>
</evidence>
<gene>
    <name evidence="2" type="ORF">C7448_10985</name>
</gene>
<dbReference type="EMBL" id="QUNS01000009">
    <property type="protein sequence ID" value="REH45833.1"/>
    <property type="molecule type" value="Genomic_DNA"/>
</dbReference>
<keyword evidence="3" id="KW-1185">Reference proteome</keyword>
<dbReference type="Proteomes" id="UP000256884">
    <property type="component" value="Unassembled WGS sequence"/>
</dbReference>
<comment type="caution">
    <text evidence="2">The sequence shown here is derived from an EMBL/GenBank/DDBJ whole genome shotgun (WGS) entry which is preliminary data.</text>
</comment>